<feature type="domain" description="G5" evidence="3">
    <location>
        <begin position="190"/>
        <end position="270"/>
    </location>
</feature>
<feature type="transmembrane region" description="Helical" evidence="2">
    <location>
        <begin position="7"/>
        <end position="25"/>
    </location>
</feature>
<dbReference type="Gene3D" id="2.70.70.10">
    <property type="entry name" value="Glucose Permease (Domain IIA)"/>
    <property type="match status" value="1"/>
</dbReference>
<organism evidence="4 5">
    <name type="scientific">Clostridium cavendishii DSM 21758</name>
    <dbReference type="NCBI Taxonomy" id="1121302"/>
    <lineage>
        <taxon>Bacteria</taxon>
        <taxon>Bacillati</taxon>
        <taxon>Bacillota</taxon>
        <taxon>Clostridia</taxon>
        <taxon>Eubacteriales</taxon>
        <taxon>Clostridiaceae</taxon>
        <taxon>Clostridium</taxon>
    </lineage>
</organism>
<keyword evidence="2" id="KW-0812">Transmembrane</keyword>
<dbReference type="SMART" id="SM01208">
    <property type="entry name" value="G5"/>
    <property type="match status" value="1"/>
</dbReference>
<reference evidence="4 5" key="1">
    <citation type="submission" date="2016-11" db="EMBL/GenBank/DDBJ databases">
        <authorList>
            <person name="Jaros S."/>
            <person name="Januszkiewicz K."/>
            <person name="Wedrychowicz H."/>
        </authorList>
    </citation>
    <scope>NUCLEOTIDE SEQUENCE [LARGE SCALE GENOMIC DNA]</scope>
    <source>
        <strain evidence="4 5">DSM 21758</strain>
    </source>
</reference>
<dbReference type="InterPro" id="IPR050570">
    <property type="entry name" value="Cell_wall_metabolism_enzyme"/>
</dbReference>
<gene>
    <name evidence="4" type="ORF">SAMN02745163_03254</name>
</gene>
<dbReference type="PROSITE" id="PS51109">
    <property type="entry name" value="G5"/>
    <property type="match status" value="1"/>
</dbReference>
<keyword evidence="2" id="KW-1133">Transmembrane helix</keyword>
<evidence type="ECO:0000259" key="3">
    <source>
        <dbReference type="PROSITE" id="PS51109"/>
    </source>
</evidence>
<dbReference type="STRING" id="1121302.SAMN02745163_03254"/>
<dbReference type="InterPro" id="IPR011098">
    <property type="entry name" value="G5_dom"/>
</dbReference>
<dbReference type="Pfam" id="PF01551">
    <property type="entry name" value="Peptidase_M23"/>
    <property type="match status" value="1"/>
</dbReference>
<dbReference type="PANTHER" id="PTHR21666:SF289">
    <property type="entry name" value="L-ALA--D-GLU ENDOPEPTIDASE"/>
    <property type="match status" value="1"/>
</dbReference>
<evidence type="ECO:0000313" key="4">
    <source>
        <dbReference type="EMBL" id="SHK11153.1"/>
    </source>
</evidence>
<evidence type="ECO:0000256" key="1">
    <source>
        <dbReference type="ARBA" id="ARBA00022729"/>
    </source>
</evidence>
<name>A0A1M6PT76_9CLOT</name>
<dbReference type="SUPFAM" id="SSF51261">
    <property type="entry name" value="Duplicated hybrid motif"/>
    <property type="match status" value="1"/>
</dbReference>
<keyword evidence="2" id="KW-0472">Membrane</keyword>
<dbReference type="InterPro" id="IPR016047">
    <property type="entry name" value="M23ase_b-sheet_dom"/>
</dbReference>
<proteinExistence type="predicted"/>
<evidence type="ECO:0000256" key="2">
    <source>
        <dbReference type="SAM" id="Phobius"/>
    </source>
</evidence>
<keyword evidence="1" id="KW-0732">Signal</keyword>
<dbReference type="Pfam" id="PF07501">
    <property type="entry name" value="G5"/>
    <property type="match status" value="1"/>
</dbReference>
<keyword evidence="4" id="KW-0378">Hydrolase</keyword>
<sequence>MSNLKKNILKFVMSVSIPLMLYLIIDLWPGVYEFKVDGITVGYIDNKTLARDSYKEYISEIKSKFKLSDIKNSDLEFNKIIGSNINLSSSEDIKNNIKNSLNIDVNAKAFILNDKVVGYVSDIEEGKKILKELPDLYIKSGKIDKKNIIYIRVNTNSQYKDEIVKLNKISSKESIKNNIIKLNSSEETQVAKVEICLKDKVVEASEPTINVMQTSTLYLGESIKQEGLKGEDEVVKKEIFINGKLKQSNVLEKKSIVVAKPIVILKGTKNPIAASVPFLNKPTRGGFITSPYGERHGAIHHGMDIGEAYGAPITAALDGVVKYTGYNDIYGNMLILDHGNGIETVYGHASEILAKKGACVKEGELIGKVGSTGNSTGPHLHFELRTNGMAINPKQYIK</sequence>
<dbReference type="PANTHER" id="PTHR21666">
    <property type="entry name" value="PEPTIDASE-RELATED"/>
    <property type="match status" value="1"/>
</dbReference>
<protein>
    <submittedName>
        <fullName evidence="4">Murein DD-endopeptidase MepM and murein hydrolase activator NlpD, contain LysM domain</fullName>
    </submittedName>
</protein>
<dbReference type="Proteomes" id="UP000184310">
    <property type="component" value="Unassembled WGS sequence"/>
</dbReference>
<dbReference type="InterPro" id="IPR011055">
    <property type="entry name" value="Dup_hybrid_motif"/>
</dbReference>
<keyword evidence="5" id="KW-1185">Reference proteome</keyword>
<dbReference type="CDD" id="cd12797">
    <property type="entry name" value="M23_peptidase"/>
    <property type="match status" value="1"/>
</dbReference>
<evidence type="ECO:0000313" key="5">
    <source>
        <dbReference type="Proteomes" id="UP000184310"/>
    </source>
</evidence>
<dbReference type="GO" id="GO:0004222">
    <property type="term" value="F:metalloendopeptidase activity"/>
    <property type="evidence" value="ECO:0007669"/>
    <property type="project" value="TreeGrafter"/>
</dbReference>
<dbReference type="AlphaFoldDB" id="A0A1M6PT76"/>
<dbReference type="EMBL" id="FQZB01000013">
    <property type="protein sequence ID" value="SHK11153.1"/>
    <property type="molecule type" value="Genomic_DNA"/>
</dbReference>
<accession>A0A1M6PT76</accession>